<keyword evidence="2" id="KW-1185">Reference proteome</keyword>
<sequence length="53" mass="6065">MDIDDIRETILDRIDMALEALDNRQSAEFNEQVSCVVCNLAQAYSCLEGERTR</sequence>
<name>A0ABS6K2L6_9FIRM</name>
<dbReference type="RefSeq" id="WP_238726011.1">
    <property type="nucleotide sequence ID" value="NZ_JAHQCX010000001.1"/>
</dbReference>
<reference evidence="1 2" key="1">
    <citation type="submission" date="2021-06" db="EMBL/GenBank/DDBJ databases">
        <title>Description of novel taxa of the family Lachnospiraceae.</title>
        <authorList>
            <person name="Chaplin A.V."/>
            <person name="Sokolova S.R."/>
            <person name="Pikina A.P."/>
            <person name="Korzhanova M."/>
            <person name="Belova V."/>
            <person name="Korostin D."/>
            <person name="Efimov B.A."/>
        </authorList>
    </citation>
    <scope>NUCLEOTIDE SEQUENCE [LARGE SCALE GENOMIC DNA]</scope>
    <source>
        <strain evidence="1 2">ASD4241</strain>
    </source>
</reference>
<comment type="caution">
    <text evidence="1">The sequence shown here is derived from an EMBL/GenBank/DDBJ whole genome shotgun (WGS) entry which is preliminary data.</text>
</comment>
<dbReference type="Proteomes" id="UP001314681">
    <property type="component" value="Unassembled WGS sequence"/>
</dbReference>
<proteinExistence type="predicted"/>
<dbReference type="EMBL" id="JAHQCX010000001">
    <property type="protein sequence ID" value="MBU9724422.1"/>
    <property type="molecule type" value="Genomic_DNA"/>
</dbReference>
<accession>A0ABS6K2L6</accession>
<organism evidence="1 2">
    <name type="scientific">Diplocloster modestus</name>
    <dbReference type="NCBI Taxonomy" id="2850322"/>
    <lineage>
        <taxon>Bacteria</taxon>
        <taxon>Bacillati</taxon>
        <taxon>Bacillota</taxon>
        <taxon>Clostridia</taxon>
        <taxon>Lachnospirales</taxon>
        <taxon>Lachnospiraceae</taxon>
        <taxon>Diplocloster</taxon>
    </lineage>
</organism>
<evidence type="ECO:0000313" key="2">
    <source>
        <dbReference type="Proteomes" id="UP001314681"/>
    </source>
</evidence>
<evidence type="ECO:0000313" key="1">
    <source>
        <dbReference type="EMBL" id="MBU9724422.1"/>
    </source>
</evidence>
<gene>
    <name evidence="1" type="ORF">KTH90_00190</name>
</gene>
<protein>
    <submittedName>
        <fullName evidence="1">Uncharacterized protein</fullName>
    </submittedName>
</protein>